<keyword evidence="2" id="KW-1185">Reference proteome</keyword>
<dbReference type="EMBL" id="CAJVPK010000727">
    <property type="protein sequence ID" value="CAG8543540.1"/>
    <property type="molecule type" value="Genomic_DNA"/>
</dbReference>
<dbReference type="Proteomes" id="UP000789706">
    <property type="component" value="Unassembled WGS sequence"/>
</dbReference>
<reference evidence="1" key="1">
    <citation type="submission" date="2021-06" db="EMBL/GenBank/DDBJ databases">
        <authorList>
            <person name="Kallberg Y."/>
            <person name="Tangrot J."/>
            <person name="Rosling A."/>
        </authorList>
    </citation>
    <scope>NUCLEOTIDE SEQUENCE</scope>
    <source>
        <strain evidence="1">AZ414A</strain>
    </source>
</reference>
<protein>
    <submittedName>
        <fullName evidence="1">7159_t:CDS:1</fullName>
    </submittedName>
</protein>
<evidence type="ECO:0000313" key="1">
    <source>
        <dbReference type="EMBL" id="CAG8543540.1"/>
    </source>
</evidence>
<dbReference type="OrthoDB" id="2425129at2759"/>
<sequence>MEKHPLEYFKETEPRKYQFYDCYQYRRGQKDFAFNFRLEATSAWNIWRNMIPLWSTSLTISYGLSCRGRPSRGDITHTTTMSACVPLTLCRSLDPVVVKVTRVMVQGTELLKRKFDAAKENLEINGSSDNNSNIKSTELEELEPNDEINIDDNVILDFDPLSDLSDLESYISANERLIRRILKPEDDNPLGMKVDGIFHTLGEKGVEIGMVEFSGGYLNSDMPRYIKDHVKGQEVQVWGMDILVSKIYRMFLIGLDDYFKLFEEFKKSPTKYSRSSLLKNYIGDIINNSTLNPTGKKPE</sequence>
<comment type="caution">
    <text evidence="1">The sequence shown here is derived from an EMBL/GenBank/DDBJ whole genome shotgun (WGS) entry which is preliminary data.</text>
</comment>
<name>A0A9N9AUA0_9GLOM</name>
<gene>
    <name evidence="1" type="ORF">DEBURN_LOCUS6736</name>
</gene>
<accession>A0A9N9AUA0</accession>
<evidence type="ECO:0000313" key="2">
    <source>
        <dbReference type="Proteomes" id="UP000789706"/>
    </source>
</evidence>
<proteinExistence type="predicted"/>
<organism evidence="1 2">
    <name type="scientific">Diversispora eburnea</name>
    <dbReference type="NCBI Taxonomy" id="1213867"/>
    <lineage>
        <taxon>Eukaryota</taxon>
        <taxon>Fungi</taxon>
        <taxon>Fungi incertae sedis</taxon>
        <taxon>Mucoromycota</taxon>
        <taxon>Glomeromycotina</taxon>
        <taxon>Glomeromycetes</taxon>
        <taxon>Diversisporales</taxon>
        <taxon>Diversisporaceae</taxon>
        <taxon>Diversispora</taxon>
    </lineage>
</organism>
<dbReference type="AlphaFoldDB" id="A0A9N9AUA0"/>